<sequence>MFADTSIIPSTEPCLRCKCSNKNLVCVRRVCKDQPYPPPRSCILVYKKSMCCPYLSCSKYHINFYKNSERNSEHLNRLQVSHEKTLEKSSRTDDIDEETNGGCIESGSLYASGSAMVRSSSSLCSYCYCINGQQKCIKPKCELQNTKCKPIFMDASCCPVKYDCSSNATSSATAHENKIESHKNVFAKRKNRSNGCFQSGKYYQEGEKLPLDQKRPCEMCYCIKGFRKCVVKKCAPLIRGCIPKIPKEGNCCPTSYDCSRSLKLTRQVRQNVEEDDSDSIDFFSLLFGADEPVEEEESTVKVNVIETTTLQPFKMLSTTEKSFFDLIRAGLEIIDANADNIDSSLNNVVSTPKIIPLNGSTDETDIVNIKNSQTPTEKQFIESTTIKTQPTRKTESTTTTKKLPEKVSTSSIEATTSKSSSTVETASKTKDEISTSPQPDKITKPKVSLSTSKIATTTTATTTTSKLRTTLKPITTVTMTMKTTRERLQETTPKILIQTTSGTSSSTTTRIKPTKFTTSRPPTTTTTATEKPASTTRRTEATTMKSHQILEAIYGAGILPVSKFNENEENEAETLPNIEIIPFVAHDAIDTENYEPYLKPYDNLEKDYFATDKAKPFRYNNKFIHHSYDDSADYAYTNPHERIDNSPYYFDTNDNQFDAFSPPSEQDFLGGFSPKESIYDEVPTIASHELPLKNNEFSQLPLHAVPTIHEHKSNVTSTENTLTFPINQTSHKSSDDAKQHDMIPNFKKISSNFTSFIDDLLQGNVLEETSTKVPTTPTTIAPTSESTKMTTSASTSTSKAVESIINDDDFIIKHFKAPVVPVKAAQSPSRHEIFSKPTSPTMNGLLKLAGCNIYGQMYAVGQIIAELSSECLECKCLPDIGVGCSPKC</sequence>
<evidence type="ECO:0000313" key="7">
    <source>
        <dbReference type="Proteomes" id="UP000183832"/>
    </source>
</evidence>
<feature type="region of interest" description="Disordered" evidence="4">
    <location>
        <begin position="80"/>
        <end position="99"/>
    </location>
</feature>
<proteinExistence type="predicted"/>
<dbReference type="EMBL" id="CVRI01000063">
    <property type="protein sequence ID" value="CRL04287.1"/>
    <property type="molecule type" value="Genomic_DNA"/>
</dbReference>
<gene>
    <name evidence="6" type="primary">putative AGAP009450-PA</name>
    <name evidence="6" type="ORF">CLUMA_CG017385</name>
</gene>
<feature type="domain" description="VWFC" evidence="5">
    <location>
        <begin position="194"/>
        <end position="259"/>
    </location>
</feature>
<protein>
    <submittedName>
        <fullName evidence="6">CLUMA_CG017385, isoform A</fullName>
    </submittedName>
</protein>
<comment type="subcellular location">
    <subcellularLocation>
        <location evidence="1">Secreted</location>
    </subcellularLocation>
</comment>
<keyword evidence="7" id="KW-1185">Reference proteome</keyword>
<feature type="region of interest" description="Disordered" evidence="4">
    <location>
        <begin position="372"/>
        <end position="450"/>
    </location>
</feature>
<dbReference type="SUPFAM" id="SSF57603">
    <property type="entry name" value="FnI-like domain"/>
    <property type="match status" value="2"/>
</dbReference>
<accession>A0A1J1IVT3</accession>
<dbReference type="GO" id="GO:0005576">
    <property type="term" value="C:extracellular region"/>
    <property type="evidence" value="ECO:0007669"/>
    <property type="project" value="UniProtKB-SubCell"/>
</dbReference>
<feature type="compositionally biased region" description="Low complexity" evidence="4">
    <location>
        <begin position="387"/>
        <end position="401"/>
    </location>
</feature>
<dbReference type="STRING" id="568069.A0A1J1IVT3"/>
<dbReference type="OrthoDB" id="7482456at2759"/>
<evidence type="ECO:0000256" key="2">
    <source>
        <dbReference type="ARBA" id="ARBA00022525"/>
    </source>
</evidence>
<feature type="region of interest" description="Disordered" evidence="4">
    <location>
        <begin position="772"/>
        <end position="794"/>
    </location>
</feature>
<keyword evidence="2" id="KW-0964">Secreted</keyword>
<feature type="compositionally biased region" description="Low complexity" evidence="4">
    <location>
        <begin position="499"/>
        <end position="536"/>
    </location>
</feature>
<dbReference type="Proteomes" id="UP000183832">
    <property type="component" value="Unassembled WGS sequence"/>
</dbReference>
<dbReference type="InterPro" id="IPR052424">
    <property type="entry name" value="Kielin_Chordin-BMP_Reg"/>
</dbReference>
<evidence type="ECO:0000313" key="6">
    <source>
        <dbReference type="EMBL" id="CRL04287.1"/>
    </source>
</evidence>
<evidence type="ECO:0000259" key="5">
    <source>
        <dbReference type="PROSITE" id="PS50184"/>
    </source>
</evidence>
<dbReference type="PANTHER" id="PTHR46698:SF3">
    <property type="entry name" value="TENECTIN ISOFORM 1-RELATED"/>
    <property type="match status" value="1"/>
</dbReference>
<evidence type="ECO:0000256" key="3">
    <source>
        <dbReference type="ARBA" id="ARBA00022729"/>
    </source>
</evidence>
<evidence type="ECO:0000256" key="4">
    <source>
        <dbReference type="SAM" id="MobiDB-lite"/>
    </source>
</evidence>
<organism evidence="6 7">
    <name type="scientific">Clunio marinus</name>
    <dbReference type="NCBI Taxonomy" id="568069"/>
    <lineage>
        <taxon>Eukaryota</taxon>
        <taxon>Metazoa</taxon>
        <taxon>Ecdysozoa</taxon>
        <taxon>Arthropoda</taxon>
        <taxon>Hexapoda</taxon>
        <taxon>Insecta</taxon>
        <taxon>Pterygota</taxon>
        <taxon>Neoptera</taxon>
        <taxon>Endopterygota</taxon>
        <taxon>Diptera</taxon>
        <taxon>Nematocera</taxon>
        <taxon>Chironomoidea</taxon>
        <taxon>Chironomidae</taxon>
        <taxon>Clunio</taxon>
    </lineage>
</organism>
<feature type="compositionally biased region" description="Low complexity" evidence="4">
    <location>
        <begin position="408"/>
        <end position="422"/>
    </location>
</feature>
<feature type="compositionally biased region" description="Basic and acidic residues" evidence="4">
    <location>
        <begin position="80"/>
        <end position="93"/>
    </location>
</feature>
<keyword evidence="3" id="KW-0732">Signal</keyword>
<feature type="region of interest" description="Disordered" evidence="4">
    <location>
        <begin position="499"/>
        <end position="541"/>
    </location>
</feature>
<dbReference type="PROSITE" id="PS50184">
    <property type="entry name" value="VWFC_2"/>
    <property type="match status" value="1"/>
</dbReference>
<dbReference type="PANTHER" id="PTHR46698">
    <property type="entry name" value="CROSSVEINLESS 2"/>
    <property type="match status" value="1"/>
</dbReference>
<name>A0A1J1IVT3_9DIPT</name>
<feature type="compositionally biased region" description="Polar residues" evidence="4">
    <location>
        <begin position="372"/>
        <end position="386"/>
    </location>
</feature>
<evidence type="ECO:0000256" key="1">
    <source>
        <dbReference type="ARBA" id="ARBA00004613"/>
    </source>
</evidence>
<reference evidence="6 7" key="1">
    <citation type="submission" date="2015-04" db="EMBL/GenBank/DDBJ databases">
        <authorList>
            <person name="Syromyatnikov M.Y."/>
            <person name="Popov V.N."/>
        </authorList>
    </citation>
    <scope>NUCLEOTIDE SEQUENCE [LARGE SCALE GENOMIC DNA]</scope>
</reference>
<dbReference type="AlphaFoldDB" id="A0A1J1IVT3"/>
<dbReference type="InterPro" id="IPR001007">
    <property type="entry name" value="VWF_dom"/>
</dbReference>